<protein>
    <submittedName>
        <fullName evidence="1">Uncharacterized protein</fullName>
    </submittedName>
</protein>
<evidence type="ECO:0000313" key="2">
    <source>
        <dbReference type="Proteomes" id="UP000289738"/>
    </source>
</evidence>
<gene>
    <name evidence="1" type="ORF">Ahy_A06g026586</name>
</gene>
<accession>A0A445CL17</accession>
<dbReference type="EMBL" id="SDMP01000006">
    <property type="protein sequence ID" value="RYR51607.1"/>
    <property type="molecule type" value="Genomic_DNA"/>
</dbReference>
<keyword evidence="2" id="KW-1185">Reference proteome</keyword>
<reference evidence="1 2" key="1">
    <citation type="submission" date="2019-01" db="EMBL/GenBank/DDBJ databases">
        <title>Sequencing of cultivated peanut Arachis hypogaea provides insights into genome evolution and oil improvement.</title>
        <authorList>
            <person name="Chen X."/>
        </authorList>
    </citation>
    <scope>NUCLEOTIDE SEQUENCE [LARGE SCALE GENOMIC DNA]</scope>
    <source>
        <strain evidence="2">cv. Fuhuasheng</strain>
        <tissue evidence="1">Leaves</tissue>
    </source>
</reference>
<name>A0A445CL17_ARAHY</name>
<dbReference type="Proteomes" id="UP000289738">
    <property type="component" value="Chromosome A06"/>
</dbReference>
<sequence length="71" mass="7791">MLVQQIIAKFVPYSCPKLNLSRILTKELALILGLDFLGVMFVLNPTSLEEVGYGARPIYGLGFFILFGSGP</sequence>
<comment type="caution">
    <text evidence="1">The sequence shown here is derived from an EMBL/GenBank/DDBJ whole genome shotgun (WGS) entry which is preliminary data.</text>
</comment>
<proteinExistence type="predicted"/>
<organism evidence="1 2">
    <name type="scientific">Arachis hypogaea</name>
    <name type="common">Peanut</name>
    <dbReference type="NCBI Taxonomy" id="3818"/>
    <lineage>
        <taxon>Eukaryota</taxon>
        <taxon>Viridiplantae</taxon>
        <taxon>Streptophyta</taxon>
        <taxon>Embryophyta</taxon>
        <taxon>Tracheophyta</taxon>
        <taxon>Spermatophyta</taxon>
        <taxon>Magnoliopsida</taxon>
        <taxon>eudicotyledons</taxon>
        <taxon>Gunneridae</taxon>
        <taxon>Pentapetalae</taxon>
        <taxon>rosids</taxon>
        <taxon>fabids</taxon>
        <taxon>Fabales</taxon>
        <taxon>Fabaceae</taxon>
        <taxon>Papilionoideae</taxon>
        <taxon>50 kb inversion clade</taxon>
        <taxon>dalbergioids sensu lato</taxon>
        <taxon>Dalbergieae</taxon>
        <taxon>Pterocarpus clade</taxon>
        <taxon>Arachis</taxon>
    </lineage>
</organism>
<dbReference type="AlphaFoldDB" id="A0A445CL17"/>
<evidence type="ECO:0000313" key="1">
    <source>
        <dbReference type="EMBL" id="RYR51607.1"/>
    </source>
</evidence>